<comment type="similarity">
    <text evidence="11">Belongs to the tetrahydrofolate dehydrogenase/cyclohydrolase family.</text>
</comment>
<dbReference type="GO" id="GO:0005829">
    <property type="term" value="C:cytosol"/>
    <property type="evidence" value="ECO:0007669"/>
    <property type="project" value="TreeGrafter"/>
</dbReference>
<dbReference type="InterPro" id="IPR036291">
    <property type="entry name" value="NAD(P)-bd_dom_sf"/>
</dbReference>
<dbReference type="InterPro" id="IPR020630">
    <property type="entry name" value="THF_DH/CycHdrlase_cat_dom"/>
</dbReference>
<keyword evidence="15" id="KW-1185">Reference proteome</keyword>
<keyword evidence="5" id="KW-0521">NADP</keyword>
<feature type="domain" description="Tetrahydrofolate dehydrogenase/cyclohydrolase catalytic" evidence="12">
    <location>
        <begin position="103"/>
        <end position="218"/>
    </location>
</feature>
<protein>
    <submittedName>
        <fullName evidence="14">Uncharacterized protein</fullName>
    </submittedName>
</protein>
<dbReference type="PRINTS" id="PR00085">
    <property type="entry name" value="THFDHDRGNASE"/>
</dbReference>
<dbReference type="Gene3D" id="3.40.50.10860">
    <property type="entry name" value="Leucine Dehydrogenase, chain A, domain 1"/>
    <property type="match status" value="1"/>
</dbReference>
<evidence type="ECO:0000256" key="6">
    <source>
        <dbReference type="ARBA" id="ARBA00023002"/>
    </source>
</evidence>
<evidence type="ECO:0000256" key="5">
    <source>
        <dbReference type="ARBA" id="ARBA00022857"/>
    </source>
</evidence>
<dbReference type="InterPro" id="IPR020631">
    <property type="entry name" value="THF_DH/CycHdrlase_NAD-bd_dom"/>
</dbReference>
<dbReference type="GO" id="GO:0009853">
    <property type="term" value="P:photorespiration"/>
    <property type="evidence" value="ECO:0007669"/>
    <property type="project" value="UniProtKB-KW"/>
</dbReference>
<feature type="domain" description="Tetrahydrofolate dehydrogenase/cyclohydrolase NAD(P)-binding" evidence="13">
    <location>
        <begin position="239"/>
        <end position="386"/>
    </location>
</feature>
<dbReference type="EMBL" id="RDQH01000330">
    <property type="protein sequence ID" value="RXI01643.1"/>
    <property type="molecule type" value="Genomic_DNA"/>
</dbReference>
<dbReference type="SUPFAM" id="SSF51735">
    <property type="entry name" value="NAD(P)-binding Rossmann-fold domains"/>
    <property type="match status" value="1"/>
</dbReference>
<keyword evidence="3" id="KW-0554">One-carbon metabolism</keyword>
<comment type="function">
    <text evidence="10">Catalyzes the oxidation of 5,10-methylenetetrahydrofolate to 5,10-methenyltetrahydrofolate and then the hydrolysis of 5,10-methenyltetrahydrofolate to 10-formyltetrahydrofolate.</text>
</comment>
<proteinExistence type="inferred from homology"/>
<dbReference type="Proteomes" id="UP000290289">
    <property type="component" value="Chromosome 4"/>
</dbReference>
<keyword evidence="6" id="KW-0560">Oxidoreductase</keyword>
<reference evidence="14 15" key="1">
    <citation type="submission" date="2018-10" db="EMBL/GenBank/DDBJ databases">
        <title>A high-quality apple genome assembly.</title>
        <authorList>
            <person name="Hu J."/>
        </authorList>
    </citation>
    <scope>NUCLEOTIDE SEQUENCE [LARGE SCALE GENOMIC DNA]</scope>
    <source>
        <strain evidence="15">cv. HFTH1</strain>
        <tissue evidence="14">Young leaf</tissue>
    </source>
</reference>
<evidence type="ECO:0000256" key="11">
    <source>
        <dbReference type="ARBA" id="ARBA00061364"/>
    </source>
</evidence>
<dbReference type="FunFam" id="3.40.50.720:FF:000006">
    <property type="entry name" value="Bifunctional protein FolD"/>
    <property type="match status" value="1"/>
</dbReference>
<dbReference type="Pfam" id="PF02882">
    <property type="entry name" value="THF_DHG_CYH_C"/>
    <property type="match status" value="1"/>
</dbReference>
<dbReference type="GO" id="GO:0004488">
    <property type="term" value="F:methylenetetrahydrofolate dehydrogenase (NADP+) activity"/>
    <property type="evidence" value="ECO:0007669"/>
    <property type="project" value="UniProtKB-EC"/>
</dbReference>
<dbReference type="CDD" id="cd01080">
    <property type="entry name" value="NAD_bind_m-THF_DH_Cyclohyd"/>
    <property type="match status" value="1"/>
</dbReference>
<sequence length="391" mass="41890">MMARVALPWRNGLRTRVPAGSRGCSGAQTTLRNDAGHPIIISPPLVSLDIPDDWAPGTAQSGFSSPLSFCKLPAFPSLLYNALMISIFVFMPTSANEQKAAVIDGKSIADEIRSRIGSEVRRMKESIGMVPGLAVIVVGHRRDSQTYVRNKVMACEEVGIKSMVTQLPEECTKDQLLGALSCFDVDPSVHGILVQLPLPQHLDEGRVLDVLSPEKDVDGFHPINMGNLAMRGREPLFIPCTPKGCIELLLRSGVEIAGKKATVIGRSNIVGLPASLLLQRHHATVSIVHAFTKNPEHITCEADIVVTAAGVPNLVRGNWLKPGAVVIDIGTTPVEDQSCEHGYRLTGDVCYEEAVRVASAITPVPGGVGPMTIAMLLSNTLDSAKRVCAFT</sequence>
<dbReference type="InterPro" id="IPR020867">
    <property type="entry name" value="THF_DH/CycHdrlase_CS"/>
</dbReference>
<dbReference type="AlphaFoldDB" id="A0A498K7M9"/>
<evidence type="ECO:0000259" key="12">
    <source>
        <dbReference type="Pfam" id="PF00763"/>
    </source>
</evidence>
<comment type="caution">
    <text evidence="14">The sequence shown here is derived from an EMBL/GenBank/DDBJ whole genome shotgun (WGS) entry which is preliminary data.</text>
</comment>
<dbReference type="InterPro" id="IPR046346">
    <property type="entry name" value="Aminoacid_DH-like_N_sf"/>
</dbReference>
<evidence type="ECO:0000256" key="4">
    <source>
        <dbReference type="ARBA" id="ARBA00022801"/>
    </source>
</evidence>
<dbReference type="PROSITE" id="PS00767">
    <property type="entry name" value="THF_DHG_CYH_2"/>
    <property type="match status" value="1"/>
</dbReference>
<keyword evidence="4" id="KW-0378">Hydrolase</keyword>
<dbReference type="PANTHER" id="PTHR48099">
    <property type="entry name" value="C-1-TETRAHYDROFOLATE SYNTHASE, CYTOPLASMIC-RELATED"/>
    <property type="match status" value="1"/>
</dbReference>
<keyword evidence="7" id="KW-0601">Photorespiration</keyword>
<organism evidence="14 15">
    <name type="scientific">Malus domestica</name>
    <name type="common">Apple</name>
    <name type="synonym">Pyrus malus</name>
    <dbReference type="NCBI Taxonomy" id="3750"/>
    <lineage>
        <taxon>Eukaryota</taxon>
        <taxon>Viridiplantae</taxon>
        <taxon>Streptophyta</taxon>
        <taxon>Embryophyta</taxon>
        <taxon>Tracheophyta</taxon>
        <taxon>Spermatophyta</taxon>
        <taxon>Magnoliopsida</taxon>
        <taxon>eudicotyledons</taxon>
        <taxon>Gunneridae</taxon>
        <taxon>Pentapetalae</taxon>
        <taxon>rosids</taxon>
        <taxon>fabids</taxon>
        <taxon>Rosales</taxon>
        <taxon>Rosaceae</taxon>
        <taxon>Amygdaloideae</taxon>
        <taxon>Maleae</taxon>
        <taxon>Malus</taxon>
    </lineage>
</organism>
<dbReference type="Pfam" id="PF00763">
    <property type="entry name" value="THF_DHG_CYH"/>
    <property type="match status" value="1"/>
</dbReference>
<evidence type="ECO:0000256" key="2">
    <source>
        <dbReference type="ARBA" id="ARBA00011738"/>
    </source>
</evidence>
<evidence type="ECO:0000256" key="9">
    <source>
        <dbReference type="ARBA" id="ARBA00052194"/>
    </source>
</evidence>
<comment type="pathway">
    <text evidence="1">One-carbon metabolism; tetrahydrofolate interconversion.</text>
</comment>
<evidence type="ECO:0000313" key="15">
    <source>
        <dbReference type="Proteomes" id="UP000290289"/>
    </source>
</evidence>
<name>A0A498K7M9_MALDO</name>
<evidence type="ECO:0000256" key="8">
    <source>
        <dbReference type="ARBA" id="ARBA00023268"/>
    </source>
</evidence>
<dbReference type="STRING" id="3750.A0A498K7M9"/>
<dbReference type="GO" id="GO:0004477">
    <property type="term" value="F:methenyltetrahydrofolate cyclohydrolase activity"/>
    <property type="evidence" value="ECO:0007669"/>
    <property type="project" value="TreeGrafter"/>
</dbReference>
<dbReference type="PANTHER" id="PTHR48099:SF10">
    <property type="entry name" value="BIFUNCTIONAL PROTEIN FOLD 1, MITOCHONDRIAL"/>
    <property type="match status" value="1"/>
</dbReference>
<evidence type="ECO:0000313" key="14">
    <source>
        <dbReference type="EMBL" id="RXI01643.1"/>
    </source>
</evidence>
<dbReference type="FunFam" id="3.40.50.10860:FF:000005">
    <property type="entry name" value="C-1-tetrahydrofolate synthase, cytoplasmic, putative"/>
    <property type="match status" value="1"/>
</dbReference>
<evidence type="ECO:0000256" key="10">
    <source>
        <dbReference type="ARBA" id="ARBA00058319"/>
    </source>
</evidence>
<dbReference type="GO" id="GO:0035999">
    <property type="term" value="P:tetrahydrofolate interconversion"/>
    <property type="evidence" value="ECO:0007669"/>
    <property type="project" value="TreeGrafter"/>
</dbReference>
<dbReference type="HAMAP" id="MF_01576">
    <property type="entry name" value="THF_DHG_CYH"/>
    <property type="match status" value="1"/>
</dbReference>
<accession>A0A498K7M9</accession>
<evidence type="ECO:0000256" key="3">
    <source>
        <dbReference type="ARBA" id="ARBA00022563"/>
    </source>
</evidence>
<evidence type="ECO:0000256" key="1">
    <source>
        <dbReference type="ARBA" id="ARBA00004777"/>
    </source>
</evidence>
<dbReference type="Gene3D" id="3.40.50.720">
    <property type="entry name" value="NAD(P)-binding Rossmann-like Domain"/>
    <property type="match status" value="1"/>
</dbReference>
<gene>
    <name evidence="14" type="ORF">DVH24_014992</name>
</gene>
<comment type="catalytic activity">
    <reaction evidence="9">
        <text>(6R)-5,10-methylene-5,6,7,8-tetrahydrofolate + NADP(+) = (6R)-5,10-methenyltetrahydrofolate + NADPH</text>
        <dbReference type="Rhea" id="RHEA:22812"/>
        <dbReference type="ChEBI" id="CHEBI:15636"/>
        <dbReference type="ChEBI" id="CHEBI:57455"/>
        <dbReference type="ChEBI" id="CHEBI:57783"/>
        <dbReference type="ChEBI" id="CHEBI:58349"/>
        <dbReference type="EC" id="1.5.1.5"/>
    </reaction>
</comment>
<dbReference type="SUPFAM" id="SSF53223">
    <property type="entry name" value="Aminoacid dehydrogenase-like, N-terminal domain"/>
    <property type="match status" value="1"/>
</dbReference>
<evidence type="ECO:0000259" key="13">
    <source>
        <dbReference type="Pfam" id="PF02882"/>
    </source>
</evidence>
<evidence type="ECO:0000256" key="7">
    <source>
        <dbReference type="ARBA" id="ARBA00023238"/>
    </source>
</evidence>
<dbReference type="InterPro" id="IPR000672">
    <property type="entry name" value="THF_DH/CycHdrlase"/>
</dbReference>
<comment type="subunit">
    <text evidence="2">Homodimer.</text>
</comment>
<keyword evidence="8" id="KW-0511">Multifunctional enzyme</keyword>